<name>A0ACB9RAC8_9MYRT</name>
<organism evidence="1 2">
    <name type="scientific">Melastoma candidum</name>
    <dbReference type="NCBI Taxonomy" id="119954"/>
    <lineage>
        <taxon>Eukaryota</taxon>
        <taxon>Viridiplantae</taxon>
        <taxon>Streptophyta</taxon>
        <taxon>Embryophyta</taxon>
        <taxon>Tracheophyta</taxon>
        <taxon>Spermatophyta</taxon>
        <taxon>Magnoliopsida</taxon>
        <taxon>eudicotyledons</taxon>
        <taxon>Gunneridae</taxon>
        <taxon>Pentapetalae</taxon>
        <taxon>rosids</taxon>
        <taxon>malvids</taxon>
        <taxon>Myrtales</taxon>
        <taxon>Melastomataceae</taxon>
        <taxon>Melastomatoideae</taxon>
        <taxon>Melastomateae</taxon>
        <taxon>Melastoma</taxon>
    </lineage>
</organism>
<dbReference type="Proteomes" id="UP001057402">
    <property type="component" value="Chromosome 4"/>
</dbReference>
<evidence type="ECO:0000313" key="1">
    <source>
        <dbReference type="EMBL" id="KAI4374569.1"/>
    </source>
</evidence>
<evidence type="ECO:0000313" key="2">
    <source>
        <dbReference type="Proteomes" id="UP001057402"/>
    </source>
</evidence>
<sequence length="643" mass="70615">MGMVKLIRMRVLSLLSLLVLFIPVAISVDDNAKSSMLLFMQRLSPGIVRHAGDNWGWNSSSDPCTGNWKGVSCDSTLQFVQKIVLEGLNFSGSLDADSLCIVRSLGVLSLKGNNLTGGVPGTISNCKHLTHLYLSSNNLSGQLPDGLSELGNLKRLDVSNNDFSGILPNVARISGLVTFLAQNNRLSGALPAFDFANFQQFNVSNNNFTGPVPDGKGLFGADSFGGNPGLCGNPLPNPCPSPSQHKSKKWSVSRFDAYFGYMIIGLLVTAFAVYKISSKLRQKKERNSTPKRKVRNQDITTTSSSGPNAYSSTHKNSENISEFSITSAESGASSLVVLTSPAAKDLKFEDLLRAPAELLGRGKHGTLYKVILNSGLIFVVKRIKDWRISPEEFDHRMKKVDQAKHPNVLPPIAFYCSKQEKLLVYLYQRNGSLFSLLHARRGREAVDWASRLTIAAAISDGLAFMHSKLREDGIPHGNIKSTNILFDEKAEPCVSEYGLMLAHRHEHPNRSTNKTPEQSESLSDAEVVYEATASRDGGFKDDVYRFGVVLLELLTGKMVQNNGTDLAKWVNSVVREEWTGEVFDGVLVSEGASEERMVNVLQVALRCISDVPGERPNMRVVTEMINSIKQEEERSTSSEIIFP</sequence>
<gene>
    <name evidence="1" type="ORF">MLD38_012549</name>
</gene>
<protein>
    <submittedName>
        <fullName evidence="1">Uncharacterized protein</fullName>
    </submittedName>
</protein>
<accession>A0ACB9RAC8</accession>
<reference evidence="2" key="1">
    <citation type="journal article" date="2023" name="Front. Plant Sci.">
        <title>Chromosomal-level genome assembly of Melastoma candidum provides insights into trichome evolution.</title>
        <authorList>
            <person name="Zhong Y."/>
            <person name="Wu W."/>
            <person name="Sun C."/>
            <person name="Zou P."/>
            <person name="Liu Y."/>
            <person name="Dai S."/>
            <person name="Zhou R."/>
        </authorList>
    </citation>
    <scope>NUCLEOTIDE SEQUENCE [LARGE SCALE GENOMIC DNA]</scope>
</reference>
<proteinExistence type="predicted"/>
<dbReference type="EMBL" id="CM042883">
    <property type="protein sequence ID" value="KAI4374569.1"/>
    <property type="molecule type" value="Genomic_DNA"/>
</dbReference>
<keyword evidence="2" id="KW-1185">Reference proteome</keyword>
<comment type="caution">
    <text evidence="1">The sequence shown here is derived from an EMBL/GenBank/DDBJ whole genome shotgun (WGS) entry which is preliminary data.</text>
</comment>